<evidence type="ECO:0000313" key="1">
    <source>
        <dbReference type="EMBL" id="KAH0858122.1"/>
    </source>
</evidence>
<protein>
    <submittedName>
        <fullName evidence="1">Uncharacterized protein</fullName>
    </submittedName>
</protein>
<keyword evidence="2" id="KW-1185">Reference proteome</keyword>
<proteinExistence type="predicted"/>
<reference evidence="1 2" key="1">
    <citation type="submission" date="2021-05" db="EMBL/GenBank/DDBJ databases">
        <title>Genome Assembly of Synthetic Allotetraploid Brassica napus Reveals Homoeologous Exchanges between Subgenomes.</title>
        <authorList>
            <person name="Davis J.T."/>
        </authorList>
    </citation>
    <scope>NUCLEOTIDE SEQUENCE [LARGE SCALE GENOMIC DNA]</scope>
    <source>
        <strain evidence="2">cv. Da-Ae</strain>
        <tissue evidence="1">Seedling</tissue>
    </source>
</reference>
<name>A0ABQ7XQB3_BRANA</name>
<evidence type="ECO:0000313" key="2">
    <source>
        <dbReference type="Proteomes" id="UP000824890"/>
    </source>
</evidence>
<dbReference type="EMBL" id="JAGKQM010000019">
    <property type="protein sequence ID" value="KAH0858122.1"/>
    <property type="molecule type" value="Genomic_DNA"/>
</dbReference>
<feature type="non-terminal residue" evidence="1">
    <location>
        <position position="1"/>
    </location>
</feature>
<sequence length="106" mass="11970">VMTTVQRENELLWAASSPRKLKIGIVLSKGQPPGGHTVIHGPVGESKPYSTQPLIPYLSVKSQSISSLLAMLMVKHPCDMRWLRMLGLRFLVTRHLTTWPKGKLRW</sequence>
<organism evidence="1 2">
    <name type="scientific">Brassica napus</name>
    <name type="common">Rape</name>
    <dbReference type="NCBI Taxonomy" id="3708"/>
    <lineage>
        <taxon>Eukaryota</taxon>
        <taxon>Viridiplantae</taxon>
        <taxon>Streptophyta</taxon>
        <taxon>Embryophyta</taxon>
        <taxon>Tracheophyta</taxon>
        <taxon>Spermatophyta</taxon>
        <taxon>Magnoliopsida</taxon>
        <taxon>eudicotyledons</taxon>
        <taxon>Gunneridae</taxon>
        <taxon>Pentapetalae</taxon>
        <taxon>rosids</taxon>
        <taxon>malvids</taxon>
        <taxon>Brassicales</taxon>
        <taxon>Brassicaceae</taxon>
        <taxon>Brassiceae</taxon>
        <taxon>Brassica</taxon>
    </lineage>
</organism>
<comment type="caution">
    <text evidence="1">The sequence shown here is derived from an EMBL/GenBank/DDBJ whole genome shotgun (WGS) entry which is preliminary data.</text>
</comment>
<accession>A0ABQ7XQB3</accession>
<dbReference type="Proteomes" id="UP000824890">
    <property type="component" value="Unassembled WGS sequence"/>
</dbReference>
<gene>
    <name evidence="1" type="ORF">HID58_086383</name>
</gene>